<name>Q4DHZ6_TRYCC</name>
<dbReference type="Proteomes" id="UP000002296">
    <property type="component" value="Unassembled WGS sequence"/>
</dbReference>
<dbReference type="PaxDb" id="353153-Q4DHZ6"/>
<proteinExistence type="predicted"/>
<keyword evidence="1" id="KW-1133">Transmembrane helix</keyword>
<feature type="non-terminal residue" evidence="2">
    <location>
        <position position="1"/>
    </location>
</feature>
<gene>
    <name evidence="2" type="ORF">Tc00.1047053511071.202</name>
</gene>
<dbReference type="AlphaFoldDB" id="Q4DHZ6"/>
<reference evidence="2 3" key="1">
    <citation type="journal article" date="2005" name="Science">
        <title>The genome sequence of Trypanosoma cruzi, etiologic agent of Chagas disease.</title>
        <authorList>
            <person name="El-Sayed N.M."/>
            <person name="Myler P.J."/>
            <person name="Bartholomeu D.C."/>
            <person name="Nilsson D."/>
            <person name="Aggarwal G."/>
            <person name="Tran A.N."/>
            <person name="Ghedin E."/>
            <person name="Worthey E.A."/>
            <person name="Delcher A.L."/>
            <person name="Blandin G."/>
            <person name="Westenberger S.J."/>
            <person name="Caler E."/>
            <person name="Cerqueira G.C."/>
            <person name="Branche C."/>
            <person name="Haas B."/>
            <person name="Anupama A."/>
            <person name="Arner E."/>
            <person name="Aslund L."/>
            <person name="Attipoe P."/>
            <person name="Bontempi E."/>
            <person name="Bringaud F."/>
            <person name="Burton P."/>
            <person name="Cadag E."/>
            <person name="Campbell D.A."/>
            <person name="Carrington M."/>
            <person name="Crabtree J."/>
            <person name="Darban H."/>
            <person name="da Silveira J.F."/>
            <person name="de Jong P."/>
            <person name="Edwards K."/>
            <person name="Englund P.T."/>
            <person name="Fazelina G."/>
            <person name="Feldblyum T."/>
            <person name="Ferella M."/>
            <person name="Frasch A.C."/>
            <person name="Gull K."/>
            <person name="Horn D."/>
            <person name="Hou L."/>
            <person name="Huang Y."/>
            <person name="Kindlund E."/>
            <person name="Klingbeil M."/>
            <person name="Kluge S."/>
            <person name="Koo H."/>
            <person name="Lacerda D."/>
            <person name="Levin M.J."/>
            <person name="Lorenzi H."/>
            <person name="Louie T."/>
            <person name="Machado C.R."/>
            <person name="McCulloch R."/>
            <person name="McKenna A."/>
            <person name="Mizuno Y."/>
            <person name="Mottram J.C."/>
            <person name="Nelson S."/>
            <person name="Ochaya S."/>
            <person name="Osoegawa K."/>
            <person name="Pai G."/>
            <person name="Parsons M."/>
            <person name="Pentony M."/>
            <person name="Pettersson U."/>
            <person name="Pop M."/>
            <person name="Ramirez J.L."/>
            <person name="Rinta J."/>
            <person name="Robertson L."/>
            <person name="Salzberg S.L."/>
            <person name="Sanchez D.O."/>
            <person name="Seyler A."/>
            <person name="Sharma R."/>
            <person name="Shetty J."/>
            <person name="Simpson A.J."/>
            <person name="Sisk E."/>
            <person name="Tammi M.T."/>
            <person name="Tarleton R."/>
            <person name="Teixeira S."/>
            <person name="Van Aken S."/>
            <person name="Vogt C."/>
            <person name="Ward P.N."/>
            <person name="Wickstead B."/>
            <person name="Wortman J."/>
            <person name="White O."/>
            <person name="Fraser C.M."/>
            <person name="Stuart K.D."/>
            <person name="Andersson B."/>
        </authorList>
    </citation>
    <scope>NUCLEOTIDE SEQUENCE [LARGE SCALE GENOMIC DNA]</scope>
    <source>
        <strain evidence="2 3">CL Brener</strain>
    </source>
</reference>
<keyword evidence="1" id="KW-0472">Membrane</keyword>
<evidence type="ECO:0000313" key="3">
    <source>
        <dbReference type="Proteomes" id="UP000002296"/>
    </source>
</evidence>
<feature type="transmembrane region" description="Helical" evidence="1">
    <location>
        <begin position="6"/>
        <end position="27"/>
    </location>
</feature>
<dbReference type="EMBL" id="AAHK01000459">
    <property type="protein sequence ID" value="EAN92162.1"/>
    <property type="molecule type" value="Genomic_DNA"/>
</dbReference>
<dbReference type="KEGG" id="tcr:511071.202"/>
<accession>Q4DHZ6</accession>
<organism evidence="2 3">
    <name type="scientific">Trypanosoma cruzi (strain CL Brener)</name>
    <dbReference type="NCBI Taxonomy" id="353153"/>
    <lineage>
        <taxon>Eukaryota</taxon>
        <taxon>Discoba</taxon>
        <taxon>Euglenozoa</taxon>
        <taxon>Kinetoplastea</taxon>
        <taxon>Metakinetoplastina</taxon>
        <taxon>Trypanosomatida</taxon>
        <taxon>Trypanosomatidae</taxon>
        <taxon>Trypanosoma</taxon>
        <taxon>Schizotrypanum</taxon>
    </lineage>
</organism>
<keyword evidence="1" id="KW-0812">Transmembrane</keyword>
<keyword evidence="3" id="KW-1185">Reference proteome</keyword>
<evidence type="ECO:0000256" key="1">
    <source>
        <dbReference type="SAM" id="Phobius"/>
    </source>
</evidence>
<dbReference type="GeneID" id="3545479"/>
<dbReference type="InParanoid" id="Q4DHZ6"/>
<sequence length="39" mass="4713">LIEFAVPYQALAVVVAFFFFFFFFFFFHETRARGRVTLI</sequence>
<comment type="caution">
    <text evidence="2">The sequence shown here is derived from an EMBL/GenBank/DDBJ whole genome shotgun (WGS) entry which is preliminary data.</text>
</comment>
<protein>
    <submittedName>
        <fullName evidence="2">Uncharacterized protein</fullName>
    </submittedName>
</protein>
<evidence type="ECO:0000313" key="2">
    <source>
        <dbReference type="EMBL" id="EAN92162.1"/>
    </source>
</evidence>
<dbReference type="RefSeq" id="XP_814013.1">
    <property type="nucleotide sequence ID" value="XM_808920.1"/>
</dbReference>